<dbReference type="InterPro" id="IPR011701">
    <property type="entry name" value="MFS"/>
</dbReference>
<evidence type="ECO:0000256" key="4">
    <source>
        <dbReference type="ARBA" id="ARBA00023136"/>
    </source>
</evidence>
<comment type="caution">
    <text evidence="7">The sequence shown here is derived from an EMBL/GenBank/DDBJ whole genome shotgun (WGS) entry which is preliminary data.</text>
</comment>
<dbReference type="PANTHER" id="PTHR23542">
    <property type="match status" value="1"/>
</dbReference>
<keyword evidence="8" id="KW-1185">Reference proteome</keyword>
<accession>A0A3S3AK09</accession>
<feature type="transmembrane region" description="Helical" evidence="5">
    <location>
        <begin position="46"/>
        <end position="67"/>
    </location>
</feature>
<comment type="subcellular location">
    <subcellularLocation>
        <location evidence="1">Cell membrane</location>
        <topology evidence="1">Multi-pass membrane protein</topology>
    </subcellularLocation>
</comment>
<feature type="transmembrane region" description="Helical" evidence="5">
    <location>
        <begin position="336"/>
        <end position="356"/>
    </location>
</feature>
<gene>
    <name evidence="7" type="ORF">EGT67_07890</name>
</gene>
<dbReference type="Pfam" id="PF07690">
    <property type="entry name" value="MFS_1"/>
    <property type="match status" value="1"/>
</dbReference>
<dbReference type="SUPFAM" id="SSF103473">
    <property type="entry name" value="MFS general substrate transporter"/>
    <property type="match status" value="1"/>
</dbReference>
<name>A0A3S3AK09_9NOCA</name>
<dbReference type="OrthoDB" id="9180256at2"/>
<proteinExistence type="predicted"/>
<dbReference type="Gene3D" id="1.20.1250.20">
    <property type="entry name" value="MFS general substrate transporter like domains"/>
    <property type="match status" value="1"/>
</dbReference>
<dbReference type="EMBL" id="RKLP01000003">
    <property type="protein sequence ID" value="RVW10129.1"/>
    <property type="molecule type" value="Genomic_DNA"/>
</dbReference>
<feature type="transmembrane region" description="Helical" evidence="5">
    <location>
        <begin position="368"/>
        <end position="389"/>
    </location>
</feature>
<evidence type="ECO:0000313" key="7">
    <source>
        <dbReference type="EMBL" id="RVW10129.1"/>
    </source>
</evidence>
<feature type="transmembrane region" description="Helical" evidence="5">
    <location>
        <begin position="79"/>
        <end position="101"/>
    </location>
</feature>
<feature type="transmembrane region" description="Helical" evidence="5">
    <location>
        <begin position="107"/>
        <end position="126"/>
    </location>
</feature>
<dbReference type="Proteomes" id="UP000286208">
    <property type="component" value="Unassembled WGS sequence"/>
</dbReference>
<feature type="transmembrane region" description="Helical" evidence="5">
    <location>
        <begin position="305"/>
        <end position="324"/>
    </location>
</feature>
<feature type="transmembrane region" description="Helical" evidence="5">
    <location>
        <begin position="147"/>
        <end position="168"/>
    </location>
</feature>
<keyword evidence="3 5" id="KW-1133">Transmembrane helix</keyword>
<evidence type="ECO:0000256" key="3">
    <source>
        <dbReference type="ARBA" id="ARBA00022989"/>
    </source>
</evidence>
<dbReference type="GO" id="GO:0022857">
    <property type="term" value="F:transmembrane transporter activity"/>
    <property type="evidence" value="ECO:0007669"/>
    <property type="project" value="InterPro"/>
</dbReference>
<dbReference type="PANTHER" id="PTHR23542:SF1">
    <property type="entry name" value="MAJOR FACILITATOR SUPERFAMILY (MFS) PROFILE DOMAIN-CONTAINING PROTEIN"/>
    <property type="match status" value="1"/>
</dbReference>
<evidence type="ECO:0000256" key="2">
    <source>
        <dbReference type="ARBA" id="ARBA00022692"/>
    </source>
</evidence>
<dbReference type="InterPro" id="IPR036259">
    <property type="entry name" value="MFS_trans_sf"/>
</dbReference>
<protein>
    <submittedName>
        <fullName evidence="7">MFS transporter</fullName>
    </submittedName>
</protein>
<reference evidence="7 8" key="1">
    <citation type="submission" date="2018-11" db="EMBL/GenBank/DDBJ databases">
        <title>Rhodococcus spongicola sp. nov. and Rhodococcus xishaensis sp. nov. from marine sponges.</title>
        <authorList>
            <person name="Li L."/>
            <person name="Lin H.W."/>
        </authorList>
    </citation>
    <scope>NUCLEOTIDE SEQUENCE [LARGE SCALE GENOMIC DNA]</scope>
    <source>
        <strain evidence="7 8">CCTCC AB2014297</strain>
    </source>
</reference>
<evidence type="ECO:0000256" key="1">
    <source>
        <dbReference type="ARBA" id="ARBA00004651"/>
    </source>
</evidence>
<feature type="transmembrane region" description="Helical" evidence="5">
    <location>
        <begin position="279"/>
        <end position="299"/>
    </location>
</feature>
<feature type="transmembrane region" description="Helical" evidence="5">
    <location>
        <begin position="12"/>
        <end position="40"/>
    </location>
</feature>
<dbReference type="GO" id="GO:0005886">
    <property type="term" value="C:plasma membrane"/>
    <property type="evidence" value="ECO:0007669"/>
    <property type="project" value="UniProtKB-SubCell"/>
</dbReference>
<evidence type="ECO:0000313" key="8">
    <source>
        <dbReference type="Proteomes" id="UP000286208"/>
    </source>
</evidence>
<feature type="transmembrane region" description="Helical" evidence="5">
    <location>
        <begin position="246"/>
        <end position="267"/>
    </location>
</feature>
<feature type="domain" description="Major facilitator superfamily (MFS) profile" evidence="6">
    <location>
        <begin position="209"/>
        <end position="395"/>
    </location>
</feature>
<keyword evidence="2 5" id="KW-0812">Transmembrane</keyword>
<feature type="transmembrane region" description="Helical" evidence="5">
    <location>
        <begin position="174"/>
        <end position="193"/>
    </location>
</feature>
<evidence type="ECO:0000256" key="5">
    <source>
        <dbReference type="SAM" id="Phobius"/>
    </source>
</evidence>
<feature type="transmembrane region" description="Helical" evidence="5">
    <location>
        <begin position="214"/>
        <end position="240"/>
    </location>
</feature>
<dbReference type="AlphaFoldDB" id="A0A3S3AK09"/>
<dbReference type="InterPro" id="IPR020846">
    <property type="entry name" value="MFS_dom"/>
</dbReference>
<keyword evidence="4 5" id="KW-0472">Membrane</keyword>
<dbReference type="RefSeq" id="WP_127915514.1">
    <property type="nucleotide sequence ID" value="NZ_RKLP01000003.1"/>
</dbReference>
<organism evidence="7 8">
    <name type="scientific">Prescottella agglutinans</name>
    <dbReference type="NCBI Taxonomy" id="1644129"/>
    <lineage>
        <taxon>Bacteria</taxon>
        <taxon>Bacillati</taxon>
        <taxon>Actinomycetota</taxon>
        <taxon>Actinomycetes</taxon>
        <taxon>Mycobacteriales</taxon>
        <taxon>Nocardiaceae</taxon>
        <taxon>Prescottella</taxon>
    </lineage>
</organism>
<evidence type="ECO:0000259" key="6">
    <source>
        <dbReference type="PROSITE" id="PS50850"/>
    </source>
</evidence>
<sequence length="395" mass="40029">MIGTYREIFSARGAAAFSAAGFVARLPIAMVGIGIVTMLSQLRGDYGLAGALSAVFALAYAAITPLVSRAVDRYGQHKVLPAASTVSACALAALLLCVRLGAPDFVLFLLAIPAGCMPTIGAMVRARWTALYRGQPQLRTAFAFESVLDEVCFIAGPVISVGLSVSVFPEAGPLLALILLVVGTLALVAQRGTEPAVLDRTEHTGGSVVRIPAMWALVAVMLGMGTIFGAVDVTSIAFATDRGTPAAATIALALFAGASAVAGVVFGALRPGAALRRQLVFATAAVALLLWPLLAASSILTLTGALALAGVTVAPTMIVATTLVESVVPHVKLTEGITWTVTGLGVGVAVGSAVAGQTIDHFGTRAGFAVAVCAGVVAFVVAGGAYVAYRARRAE</sequence>
<dbReference type="PROSITE" id="PS50850">
    <property type="entry name" value="MFS"/>
    <property type="match status" value="1"/>
</dbReference>